<organism evidence="3 4">
    <name type="scientific">Danaus plexippus plexippus</name>
    <dbReference type="NCBI Taxonomy" id="278856"/>
    <lineage>
        <taxon>Eukaryota</taxon>
        <taxon>Metazoa</taxon>
        <taxon>Ecdysozoa</taxon>
        <taxon>Arthropoda</taxon>
        <taxon>Hexapoda</taxon>
        <taxon>Insecta</taxon>
        <taxon>Pterygota</taxon>
        <taxon>Neoptera</taxon>
        <taxon>Endopterygota</taxon>
        <taxon>Lepidoptera</taxon>
        <taxon>Glossata</taxon>
        <taxon>Ditrysia</taxon>
        <taxon>Papilionoidea</taxon>
        <taxon>Nymphalidae</taxon>
        <taxon>Danainae</taxon>
        <taxon>Danaini</taxon>
        <taxon>Danaina</taxon>
        <taxon>Danaus</taxon>
        <taxon>Danaus</taxon>
    </lineage>
</organism>
<dbReference type="InterPro" id="IPR036728">
    <property type="entry name" value="PBP_GOBP_sf"/>
</dbReference>
<accession>A0A212F2D3</accession>
<dbReference type="Gene3D" id="1.10.238.20">
    <property type="entry name" value="Pheromone/general odorant binding protein domain"/>
    <property type="match status" value="1"/>
</dbReference>
<proteinExistence type="inferred from homology"/>
<dbReference type="STRING" id="278856.A0A212F2D3"/>
<keyword evidence="2" id="KW-0813">Transport</keyword>
<sequence length="160" mass="18076">MAIMMFAIFILSIFIPSVNLNQDVMKSLSYKFGTKLFECGERTNYTRAMARDILHIWEESYDLNHDETGCLVLCAMVRLELLDQQGNMIVENTEGFIRANGGDDSMVSFLIQLYSMCREKTSSISNGCKAAIELSKCFRAAIQQIGWVPDTTSLLVISYD</sequence>
<dbReference type="InterPro" id="IPR006170">
    <property type="entry name" value="PBP/GOBP"/>
</dbReference>
<dbReference type="InterPro" id="IPR006072">
    <property type="entry name" value="Odorant/phero-bd_Lep"/>
</dbReference>
<reference evidence="3 4" key="1">
    <citation type="journal article" date="2011" name="Cell">
        <title>The monarch butterfly genome yields insights into long-distance migration.</title>
        <authorList>
            <person name="Zhan S."/>
            <person name="Merlin C."/>
            <person name="Boore J.L."/>
            <person name="Reppert S.M."/>
        </authorList>
    </citation>
    <scope>NUCLEOTIDE SEQUENCE [LARGE SCALE GENOMIC DNA]</scope>
    <source>
        <strain evidence="3">F-2</strain>
    </source>
</reference>
<name>A0A212F2D3_DANPL</name>
<dbReference type="KEGG" id="dpl:KGM_210513"/>
<dbReference type="EMBL" id="AGBW02010753">
    <property type="protein sequence ID" value="OWR47908.1"/>
    <property type="molecule type" value="Genomic_DNA"/>
</dbReference>
<comment type="similarity">
    <text evidence="1">Belongs to the PBP/GOBP family.</text>
</comment>
<dbReference type="OrthoDB" id="6897701at2759"/>
<dbReference type="PRINTS" id="PR00484">
    <property type="entry name" value="PBPGOBP"/>
</dbReference>
<dbReference type="GO" id="GO:0005549">
    <property type="term" value="F:odorant binding"/>
    <property type="evidence" value="ECO:0007669"/>
    <property type="project" value="InterPro"/>
</dbReference>
<dbReference type="SUPFAM" id="SSF47565">
    <property type="entry name" value="Insect pheromone/odorant-binding proteins"/>
    <property type="match status" value="1"/>
</dbReference>
<dbReference type="SMART" id="SM00708">
    <property type="entry name" value="PhBP"/>
    <property type="match status" value="1"/>
</dbReference>
<evidence type="ECO:0000313" key="3">
    <source>
        <dbReference type="EMBL" id="OWR47908.1"/>
    </source>
</evidence>
<comment type="caution">
    <text evidence="3">The sequence shown here is derived from an EMBL/GenBank/DDBJ whole genome shotgun (WGS) entry which is preliminary data.</text>
</comment>
<keyword evidence="4" id="KW-1185">Reference proteome</keyword>
<protein>
    <submittedName>
        <fullName evidence="3">Pheromone-binding protein</fullName>
    </submittedName>
</protein>
<evidence type="ECO:0000256" key="1">
    <source>
        <dbReference type="ARBA" id="ARBA00008098"/>
    </source>
</evidence>
<dbReference type="Proteomes" id="UP000007151">
    <property type="component" value="Unassembled WGS sequence"/>
</dbReference>
<dbReference type="Pfam" id="PF01395">
    <property type="entry name" value="PBP_GOBP"/>
    <property type="match status" value="1"/>
</dbReference>
<evidence type="ECO:0000256" key="2">
    <source>
        <dbReference type="ARBA" id="ARBA00022448"/>
    </source>
</evidence>
<evidence type="ECO:0000313" key="4">
    <source>
        <dbReference type="Proteomes" id="UP000007151"/>
    </source>
</evidence>
<gene>
    <name evidence="3" type="ORF">KGM_210513</name>
</gene>
<dbReference type="CDD" id="cd23992">
    <property type="entry name" value="PBP_GOBP"/>
    <property type="match status" value="1"/>
</dbReference>
<dbReference type="AlphaFoldDB" id="A0A212F2D3"/>